<reference evidence="1 2" key="1">
    <citation type="journal article" date="2017" name="Nat. Commun.">
        <title>Genome assembly with in vitro proximity ligation data and whole-genome triplication in lettuce.</title>
        <authorList>
            <person name="Reyes-Chin-Wo S."/>
            <person name="Wang Z."/>
            <person name="Yang X."/>
            <person name="Kozik A."/>
            <person name="Arikit S."/>
            <person name="Song C."/>
            <person name="Xia L."/>
            <person name="Froenicke L."/>
            <person name="Lavelle D.O."/>
            <person name="Truco M.J."/>
            <person name="Xia R."/>
            <person name="Zhu S."/>
            <person name="Xu C."/>
            <person name="Xu H."/>
            <person name="Xu X."/>
            <person name="Cox K."/>
            <person name="Korf I."/>
            <person name="Meyers B.C."/>
            <person name="Michelmore R.W."/>
        </authorList>
    </citation>
    <scope>NUCLEOTIDE SEQUENCE [LARGE SCALE GENOMIC DNA]</scope>
    <source>
        <strain evidence="2">cv. Salinas</strain>
        <tissue evidence="1">Seedlings</tissue>
    </source>
</reference>
<dbReference type="Pfam" id="PF08284">
    <property type="entry name" value="RVP_2"/>
    <property type="match status" value="1"/>
</dbReference>
<evidence type="ECO:0008006" key="3">
    <source>
        <dbReference type="Google" id="ProtNLM"/>
    </source>
</evidence>
<dbReference type="AlphaFoldDB" id="A0A9R1WVA0"/>
<name>A0A9R1WVA0_LACSA</name>
<evidence type="ECO:0000313" key="2">
    <source>
        <dbReference type="Proteomes" id="UP000235145"/>
    </source>
</evidence>
<proteinExistence type="predicted"/>
<comment type="caution">
    <text evidence="1">The sequence shown here is derived from an EMBL/GenBank/DDBJ whole genome shotgun (WGS) entry which is preliminary data.</text>
</comment>
<dbReference type="GO" id="GO:0003676">
    <property type="term" value="F:nucleic acid binding"/>
    <property type="evidence" value="ECO:0007669"/>
    <property type="project" value="InterPro"/>
</dbReference>
<dbReference type="EMBL" id="NBSK02000009">
    <property type="protein sequence ID" value="KAJ0187809.1"/>
    <property type="molecule type" value="Genomic_DNA"/>
</dbReference>
<protein>
    <recommendedName>
        <fullName evidence="3">CCHC-type domain-containing protein</fullName>
    </recommendedName>
</protein>
<keyword evidence="2" id="KW-1185">Reference proteome</keyword>
<dbReference type="Proteomes" id="UP000235145">
    <property type="component" value="Unassembled WGS sequence"/>
</dbReference>
<dbReference type="SUPFAM" id="SSF57756">
    <property type="entry name" value="Retrovirus zinc finger-like domains"/>
    <property type="match status" value="1"/>
</dbReference>
<evidence type="ECO:0000313" key="1">
    <source>
        <dbReference type="EMBL" id="KAJ0187809.1"/>
    </source>
</evidence>
<sequence>MRHGTSKQSPSMRQENAMAYAISLAPIAVTTPASEGQYTGKLSKCHLCHIHHTDNFMHPNRGNIEKYCCQPTIAPTSTTNQGMATLPDNRACFECRIVGHIRRNCQKMRNEGGNARGRAFAVDTKDSIQYPTIVIGTFPVNSIYVSILFDSEYIPLPNEESLKIYEDKTNKGLRIISCMKAKNYLHNK</sequence>
<accession>A0A9R1WVA0</accession>
<dbReference type="GO" id="GO:0008270">
    <property type="term" value="F:zinc ion binding"/>
    <property type="evidence" value="ECO:0007669"/>
    <property type="project" value="InterPro"/>
</dbReference>
<gene>
    <name evidence="1" type="ORF">LSAT_V11C900481710</name>
</gene>
<organism evidence="1 2">
    <name type="scientific">Lactuca sativa</name>
    <name type="common">Garden lettuce</name>
    <dbReference type="NCBI Taxonomy" id="4236"/>
    <lineage>
        <taxon>Eukaryota</taxon>
        <taxon>Viridiplantae</taxon>
        <taxon>Streptophyta</taxon>
        <taxon>Embryophyta</taxon>
        <taxon>Tracheophyta</taxon>
        <taxon>Spermatophyta</taxon>
        <taxon>Magnoliopsida</taxon>
        <taxon>eudicotyledons</taxon>
        <taxon>Gunneridae</taxon>
        <taxon>Pentapetalae</taxon>
        <taxon>asterids</taxon>
        <taxon>campanulids</taxon>
        <taxon>Asterales</taxon>
        <taxon>Asteraceae</taxon>
        <taxon>Cichorioideae</taxon>
        <taxon>Cichorieae</taxon>
        <taxon>Lactucinae</taxon>
        <taxon>Lactuca</taxon>
    </lineage>
</organism>
<dbReference type="InterPro" id="IPR036875">
    <property type="entry name" value="Znf_CCHC_sf"/>
</dbReference>